<dbReference type="EMBL" id="VCAZ01000056">
    <property type="protein sequence ID" value="TSN39317.1"/>
    <property type="molecule type" value="Genomic_DNA"/>
</dbReference>
<name>A0A556U6X3_BAGYA</name>
<keyword evidence="8" id="KW-0269">Exonuclease</keyword>
<comment type="subcellular location">
    <subcellularLocation>
        <location evidence="1">Cytoplasm</location>
        <location evidence="1">Cytoskeleton</location>
    </subcellularLocation>
</comment>
<dbReference type="GO" id="GO:0031005">
    <property type="term" value="F:filamin binding"/>
    <property type="evidence" value="ECO:0007669"/>
    <property type="project" value="InterPro"/>
</dbReference>
<evidence type="ECO:0000256" key="7">
    <source>
        <dbReference type="SAM" id="MobiDB-lite"/>
    </source>
</evidence>
<keyword evidence="8" id="KW-0540">Nuclease</keyword>
<feature type="compositionally biased region" description="Basic and acidic residues" evidence="7">
    <location>
        <begin position="284"/>
        <end position="298"/>
    </location>
</feature>
<dbReference type="InterPro" id="IPR011604">
    <property type="entry name" value="PDDEXK-like_dom_sf"/>
</dbReference>
<gene>
    <name evidence="8" type="ORF">Baya_9172</name>
</gene>
<dbReference type="Gene3D" id="3.90.320.10">
    <property type="match status" value="1"/>
</dbReference>
<evidence type="ECO:0000256" key="2">
    <source>
        <dbReference type="ARBA" id="ARBA00009797"/>
    </source>
</evidence>
<dbReference type="GO" id="GO:0036297">
    <property type="term" value="P:interstrand cross-link repair"/>
    <property type="evidence" value="ECO:0007669"/>
    <property type="project" value="TreeGrafter"/>
</dbReference>
<evidence type="ECO:0000313" key="8">
    <source>
        <dbReference type="EMBL" id="TSN39317.1"/>
    </source>
</evidence>
<keyword evidence="9" id="KW-1185">Reference proteome</keyword>
<dbReference type="GO" id="GO:0005856">
    <property type="term" value="C:cytoskeleton"/>
    <property type="evidence" value="ECO:0007669"/>
    <property type="project" value="UniProtKB-SubCell"/>
</dbReference>
<keyword evidence="6" id="KW-0206">Cytoskeleton</keyword>
<keyword evidence="8" id="KW-0378">Hydrolase</keyword>
<dbReference type="GO" id="GO:0045145">
    <property type="term" value="F:single-stranded DNA 5'-3' DNA exonuclease activity"/>
    <property type="evidence" value="ECO:0007669"/>
    <property type="project" value="InterPro"/>
</dbReference>
<sequence>MVGRLSLRNVCDEDLLEMNLKAERLLDSPDSGLPPSPSVSPSPWLSGDRNGDRSGDRSTASSVCEDESRAATPAAGPLKSGKGVLQLHPFSYGEGIELDPLPPKELRYTSSVRYDSDRHYIQDVCLQPTGLGLELCSQTIIAISESTWRRYKTQLEFEPRQRVQRFRSTTIVYPKHARTLYTTQLSYDGRKLAKRFLSSVELEVSDLRVCYCVVNTVAMEQEGEWGEISDSELLEMKSEHFYSEEPSQPCSSRTASGDTRMNNSIMSPTSEHVTVEQLKQSPPKRNEETGVKRKRDAEESHIPSLRFRKLYLGVSLLSEQTWCEKKVIYGILKPQIRKKDKQRIEVQTGTNIHLARELEVHGVVQINIQTHEDAVANSLINMLNMIPILETGQCVREFPVFGVVEGVYLKGIIDELSYNQKGELVLKELKTRKHESLPGAAQALGHRFQVGLYKLLFDSLVRGEVKKEHILEHLKLKASLTLGAEVKTHAAGIGINVATFDELLDAFLLSLSCSDLPCVDVLQLEYCYQGSSSFIGSVSVQFDEVELRAELRGYLEYWKGQREPKGVDIEEGWKCTSCVYEEICDWRTSRSRLIGCTALIGYLFGLTAMCSFTD</sequence>
<dbReference type="Pfam" id="PF09810">
    <property type="entry name" value="Exo5"/>
    <property type="match status" value="2"/>
</dbReference>
<dbReference type="InterPro" id="IPR028215">
    <property type="entry name" value="Refilin"/>
</dbReference>
<evidence type="ECO:0000256" key="4">
    <source>
        <dbReference type="ARBA" id="ARBA00011189"/>
    </source>
</evidence>
<feature type="region of interest" description="Disordered" evidence="7">
    <location>
        <begin position="265"/>
        <end position="298"/>
    </location>
</feature>
<comment type="caution">
    <text evidence="8">The sequence shown here is derived from an EMBL/GenBank/DDBJ whole genome shotgun (WGS) entry which is preliminary data.</text>
</comment>
<dbReference type="GO" id="GO:0005634">
    <property type="term" value="C:nucleus"/>
    <property type="evidence" value="ECO:0007669"/>
    <property type="project" value="TreeGrafter"/>
</dbReference>
<comment type="similarity">
    <text evidence="3">Belongs to the Refilin family.</text>
</comment>
<dbReference type="InterPro" id="IPR019190">
    <property type="entry name" value="EXOV"/>
</dbReference>
<dbReference type="Pfam" id="PF15068">
    <property type="entry name" value="FAM101"/>
    <property type="match status" value="1"/>
</dbReference>
<dbReference type="GO" id="GO:0061572">
    <property type="term" value="P:actin filament bundle organization"/>
    <property type="evidence" value="ECO:0007669"/>
    <property type="project" value="InterPro"/>
</dbReference>
<dbReference type="Proteomes" id="UP000319801">
    <property type="component" value="Unassembled WGS sequence"/>
</dbReference>
<dbReference type="GO" id="GO:0061181">
    <property type="term" value="P:regulation of chondrocyte development"/>
    <property type="evidence" value="ECO:0007669"/>
    <property type="project" value="InterPro"/>
</dbReference>
<evidence type="ECO:0000313" key="9">
    <source>
        <dbReference type="Proteomes" id="UP000319801"/>
    </source>
</evidence>
<comment type="similarity">
    <text evidence="2">Belongs to the EXO5 family.</text>
</comment>
<feature type="compositionally biased region" description="Polar residues" evidence="7">
    <location>
        <begin position="265"/>
        <end position="280"/>
    </location>
</feature>
<reference evidence="8 9" key="1">
    <citation type="journal article" date="2019" name="Genome Biol. Evol.">
        <title>Whole-Genome Sequencing of the Giant Devil Catfish, Bagarius yarrelli.</title>
        <authorList>
            <person name="Jiang W."/>
            <person name="Lv Y."/>
            <person name="Cheng L."/>
            <person name="Yang K."/>
            <person name="Chao B."/>
            <person name="Wang X."/>
            <person name="Li Y."/>
            <person name="Pan X."/>
            <person name="You X."/>
            <person name="Zhang Y."/>
            <person name="Yang J."/>
            <person name="Li J."/>
            <person name="Zhang X."/>
            <person name="Liu S."/>
            <person name="Sun C."/>
            <person name="Yang J."/>
            <person name="Shi Q."/>
        </authorList>
    </citation>
    <scope>NUCLEOTIDE SEQUENCE [LARGE SCALE GENOMIC DNA]</scope>
    <source>
        <strain evidence="8">JWS20170419001</strain>
        <tissue evidence="8">Muscle</tissue>
    </source>
</reference>
<accession>A0A556U6X3</accession>
<evidence type="ECO:0000256" key="6">
    <source>
        <dbReference type="ARBA" id="ARBA00023212"/>
    </source>
</evidence>
<organism evidence="8 9">
    <name type="scientific">Bagarius yarrelli</name>
    <name type="common">Goonch</name>
    <name type="synonym">Bagrus yarrelli</name>
    <dbReference type="NCBI Taxonomy" id="175774"/>
    <lineage>
        <taxon>Eukaryota</taxon>
        <taxon>Metazoa</taxon>
        <taxon>Chordata</taxon>
        <taxon>Craniata</taxon>
        <taxon>Vertebrata</taxon>
        <taxon>Euteleostomi</taxon>
        <taxon>Actinopterygii</taxon>
        <taxon>Neopterygii</taxon>
        <taxon>Teleostei</taxon>
        <taxon>Ostariophysi</taxon>
        <taxon>Siluriformes</taxon>
        <taxon>Sisoridae</taxon>
        <taxon>Sisorinae</taxon>
        <taxon>Bagarius</taxon>
    </lineage>
</organism>
<protein>
    <submittedName>
        <fullName evidence="8">Exonuclease V</fullName>
    </submittedName>
</protein>
<evidence type="ECO:0000256" key="3">
    <source>
        <dbReference type="ARBA" id="ARBA00009886"/>
    </source>
</evidence>
<dbReference type="PANTHER" id="PTHR14464">
    <property type="entry name" value="EXONUCLEASE V"/>
    <property type="match status" value="1"/>
</dbReference>
<evidence type="ECO:0000256" key="1">
    <source>
        <dbReference type="ARBA" id="ARBA00004245"/>
    </source>
</evidence>
<evidence type="ECO:0000256" key="5">
    <source>
        <dbReference type="ARBA" id="ARBA00022490"/>
    </source>
</evidence>
<proteinExistence type="inferred from homology"/>
<dbReference type="PANTHER" id="PTHR14464:SF4">
    <property type="entry name" value="EXONUCLEASE V"/>
    <property type="match status" value="1"/>
</dbReference>
<keyword evidence="5" id="KW-0963">Cytoplasm</keyword>
<feature type="region of interest" description="Disordered" evidence="7">
    <location>
        <begin position="26"/>
        <end position="80"/>
    </location>
</feature>
<dbReference type="AlphaFoldDB" id="A0A556U6X3"/>
<dbReference type="OrthoDB" id="354769at2759"/>
<comment type="subunit">
    <text evidence="4">Interacts with FLNA and FLNB.</text>
</comment>